<proteinExistence type="inferred from homology"/>
<keyword evidence="2" id="KW-0472">Membrane</keyword>
<keyword evidence="2" id="KW-0812">Transmembrane</keyword>
<organism evidence="4 5">
    <name type="scientific">Chiloscyllium punctatum</name>
    <name type="common">Brownbanded bambooshark</name>
    <name type="synonym">Hemiscyllium punctatum</name>
    <dbReference type="NCBI Taxonomy" id="137246"/>
    <lineage>
        <taxon>Eukaryota</taxon>
        <taxon>Metazoa</taxon>
        <taxon>Chordata</taxon>
        <taxon>Craniata</taxon>
        <taxon>Vertebrata</taxon>
        <taxon>Chondrichthyes</taxon>
        <taxon>Elasmobranchii</taxon>
        <taxon>Galeomorphii</taxon>
        <taxon>Galeoidea</taxon>
        <taxon>Orectolobiformes</taxon>
        <taxon>Hemiscylliidae</taxon>
        <taxon>Chiloscyllium</taxon>
    </lineage>
</organism>
<dbReference type="Proteomes" id="UP000287033">
    <property type="component" value="Unassembled WGS sequence"/>
</dbReference>
<dbReference type="InterPro" id="IPR018200">
    <property type="entry name" value="USP_CS"/>
</dbReference>
<dbReference type="GO" id="GO:0005829">
    <property type="term" value="C:cytosol"/>
    <property type="evidence" value="ECO:0007669"/>
    <property type="project" value="TreeGrafter"/>
</dbReference>
<dbReference type="InterPro" id="IPR038765">
    <property type="entry name" value="Papain-like_cys_pep_sf"/>
</dbReference>
<sequence>MWWLNFVQRAARYSITIILLIFRFGTWPLYRLFSFALRLSGIGPSGNTASVGLINQGATCFLNVLLQTWFLTPEVKQSIYKLNSNVAFVHELQNLFNKMESKEEKYIRTNELTMSLQLNVFKQLDIEEFFRNMINKLSAEVGQGDNILKLYQITMVQSMQCSVCEELVTEDCFFLDLPLSIFSPDSSSEIKSLEESLKMFLEAVTLDYDNAPYCDTCNKKTKTKTRYYFKQLPQLLTFQLKRFGVVSNGKHYQKIHLQISIPLTLQFNKSLDNANEWRFKPITAKGEKYELFAIWHHDGEYESGHYYAEIKCGNCWYIFNDEMIKRKKKEDSFRSKTAYLIMYRRENSEKQDNNSQNCPRIFGADAGYCQQNINQYSLES</sequence>
<reference evidence="4 5" key="1">
    <citation type="journal article" date="2018" name="Nat. Ecol. Evol.">
        <title>Shark genomes provide insights into elasmobranch evolution and the origin of vertebrates.</title>
        <authorList>
            <person name="Hara Y"/>
            <person name="Yamaguchi K"/>
            <person name="Onimaru K"/>
            <person name="Kadota M"/>
            <person name="Koyanagi M"/>
            <person name="Keeley SD"/>
            <person name="Tatsumi K"/>
            <person name="Tanaka K"/>
            <person name="Motone F"/>
            <person name="Kageyama Y"/>
            <person name="Nozu R"/>
            <person name="Adachi N"/>
            <person name="Nishimura O"/>
            <person name="Nakagawa R"/>
            <person name="Tanegashima C"/>
            <person name="Kiyatake I"/>
            <person name="Matsumoto R"/>
            <person name="Murakumo K"/>
            <person name="Nishida K"/>
            <person name="Terakita A"/>
            <person name="Kuratani S"/>
            <person name="Sato K"/>
            <person name="Hyodo S Kuraku.S."/>
        </authorList>
    </citation>
    <scope>NUCLEOTIDE SEQUENCE [LARGE SCALE GENOMIC DNA]</scope>
</reference>
<dbReference type="OMA" id="ARYSITI"/>
<comment type="similarity">
    <text evidence="1">Belongs to the peptidase C19 family.</text>
</comment>
<keyword evidence="1" id="KW-0788">Thiol protease</keyword>
<dbReference type="Gene3D" id="3.90.70.10">
    <property type="entry name" value="Cysteine proteinases"/>
    <property type="match status" value="1"/>
</dbReference>
<name>A0A401T0X9_CHIPU</name>
<dbReference type="AlphaFoldDB" id="A0A401T0X9"/>
<keyword evidence="5" id="KW-1185">Reference proteome</keyword>
<dbReference type="Pfam" id="PF00443">
    <property type="entry name" value="UCH"/>
    <property type="match status" value="1"/>
</dbReference>
<dbReference type="EC" id="3.4.19.12" evidence="1"/>
<feature type="transmembrane region" description="Helical" evidence="2">
    <location>
        <begin position="12"/>
        <end position="30"/>
    </location>
</feature>
<dbReference type="SUPFAM" id="SSF54001">
    <property type="entry name" value="Cysteine proteinases"/>
    <property type="match status" value="1"/>
</dbReference>
<dbReference type="InterPro" id="IPR050164">
    <property type="entry name" value="Peptidase_C19"/>
</dbReference>
<dbReference type="GO" id="GO:0016579">
    <property type="term" value="P:protein deubiquitination"/>
    <property type="evidence" value="ECO:0007669"/>
    <property type="project" value="InterPro"/>
</dbReference>
<dbReference type="InterPro" id="IPR028889">
    <property type="entry name" value="USP"/>
</dbReference>
<comment type="catalytic activity">
    <reaction evidence="1">
        <text>Thiol-dependent hydrolysis of ester, thioester, amide, peptide and isopeptide bonds formed by the C-terminal Gly of ubiquitin (a 76-residue protein attached to proteins as an intracellular targeting signal).</text>
        <dbReference type="EC" id="3.4.19.12"/>
    </reaction>
</comment>
<dbReference type="PROSITE" id="PS50235">
    <property type="entry name" value="USP_3"/>
    <property type="match status" value="1"/>
</dbReference>
<dbReference type="InterPro" id="IPR001394">
    <property type="entry name" value="Peptidase_C19_UCH"/>
</dbReference>
<dbReference type="STRING" id="137246.A0A401T0X9"/>
<protein>
    <recommendedName>
        <fullName evidence="1">Ubiquitin carboxyl-terminal hydrolase</fullName>
        <ecNumber evidence="1">3.4.19.12</ecNumber>
    </recommendedName>
</protein>
<evidence type="ECO:0000259" key="3">
    <source>
        <dbReference type="PROSITE" id="PS50235"/>
    </source>
</evidence>
<accession>A0A401T0X9</accession>
<evidence type="ECO:0000313" key="4">
    <source>
        <dbReference type="EMBL" id="GCC36275.1"/>
    </source>
</evidence>
<keyword evidence="1" id="KW-0645">Protease</keyword>
<feature type="domain" description="USP" evidence="3">
    <location>
        <begin position="51"/>
        <end position="346"/>
    </location>
</feature>
<comment type="caution">
    <text evidence="4">The sequence shown here is derived from an EMBL/GenBank/DDBJ whole genome shotgun (WGS) entry which is preliminary data.</text>
</comment>
<evidence type="ECO:0000256" key="2">
    <source>
        <dbReference type="SAM" id="Phobius"/>
    </source>
</evidence>
<dbReference type="PANTHER" id="PTHR24006:SF899">
    <property type="entry name" value="UBIQUITIN CARBOXYL-TERMINAL HYDROLASE"/>
    <property type="match status" value="1"/>
</dbReference>
<keyword evidence="2" id="KW-1133">Transmembrane helix</keyword>
<dbReference type="GO" id="GO:0004843">
    <property type="term" value="F:cysteine-type deubiquitinase activity"/>
    <property type="evidence" value="ECO:0007669"/>
    <property type="project" value="UniProtKB-UniRule"/>
</dbReference>
<dbReference type="EMBL" id="BEZZ01000804">
    <property type="protein sequence ID" value="GCC36275.1"/>
    <property type="molecule type" value="Genomic_DNA"/>
</dbReference>
<evidence type="ECO:0000313" key="5">
    <source>
        <dbReference type="Proteomes" id="UP000287033"/>
    </source>
</evidence>
<evidence type="ECO:0000256" key="1">
    <source>
        <dbReference type="RuleBase" id="RU366025"/>
    </source>
</evidence>
<keyword evidence="1" id="KW-0833">Ubl conjugation pathway</keyword>
<dbReference type="GO" id="GO:0006508">
    <property type="term" value="P:proteolysis"/>
    <property type="evidence" value="ECO:0007669"/>
    <property type="project" value="UniProtKB-KW"/>
</dbReference>
<dbReference type="PROSITE" id="PS00973">
    <property type="entry name" value="USP_2"/>
    <property type="match status" value="1"/>
</dbReference>
<keyword evidence="1" id="KW-0378">Hydrolase</keyword>
<dbReference type="OrthoDB" id="292964at2759"/>
<dbReference type="PANTHER" id="PTHR24006">
    <property type="entry name" value="UBIQUITIN CARBOXYL-TERMINAL HYDROLASE"/>
    <property type="match status" value="1"/>
</dbReference>
<gene>
    <name evidence="4" type="ORF">chiPu_0014768</name>
</gene>
<dbReference type="GO" id="GO:0005634">
    <property type="term" value="C:nucleus"/>
    <property type="evidence" value="ECO:0007669"/>
    <property type="project" value="TreeGrafter"/>
</dbReference>
<dbReference type="PROSITE" id="PS00972">
    <property type="entry name" value="USP_1"/>
    <property type="match status" value="1"/>
</dbReference>